<evidence type="ECO:0008006" key="3">
    <source>
        <dbReference type="Google" id="ProtNLM"/>
    </source>
</evidence>
<keyword evidence="2" id="KW-1185">Reference proteome</keyword>
<dbReference type="RefSeq" id="WP_017054274.1">
    <property type="nucleotide sequence ID" value="NZ_AJYW02000022.1"/>
</dbReference>
<dbReference type="EMBL" id="AJYW02000022">
    <property type="protein sequence ID" value="OEE79477.1"/>
    <property type="molecule type" value="Genomic_DNA"/>
</dbReference>
<organism evidence="1 2">
    <name type="scientific">Vibrio genomosp. F6 str. FF-238</name>
    <dbReference type="NCBI Taxonomy" id="1191298"/>
    <lineage>
        <taxon>Bacteria</taxon>
        <taxon>Pseudomonadati</taxon>
        <taxon>Pseudomonadota</taxon>
        <taxon>Gammaproteobacteria</taxon>
        <taxon>Vibrionales</taxon>
        <taxon>Vibrionaceae</taxon>
        <taxon>Vibrio</taxon>
    </lineage>
</organism>
<comment type="caution">
    <text evidence="1">The sequence shown here is derived from an EMBL/GenBank/DDBJ whole genome shotgun (WGS) entry which is preliminary data.</text>
</comment>
<evidence type="ECO:0000313" key="2">
    <source>
        <dbReference type="Proteomes" id="UP000094165"/>
    </source>
</evidence>
<protein>
    <recommendedName>
        <fullName evidence="3">PilZ domain-containing protein</fullName>
    </recommendedName>
</protein>
<gene>
    <name evidence="1" type="ORF">A130_11225</name>
</gene>
<dbReference type="Proteomes" id="UP000094165">
    <property type="component" value="Unassembled WGS sequence"/>
</dbReference>
<name>A0A1E5D775_9VIBR</name>
<proteinExistence type="predicted"/>
<dbReference type="AlphaFoldDB" id="A0A1E5D775"/>
<accession>A0A1E5D775</accession>
<reference evidence="1 2" key="1">
    <citation type="journal article" date="2012" name="Science">
        <title>Ecological populations of bacteria act as socially cohesive units of antibiotic production and resistance.</title>
        <authorList>
            <person name="Cordero O.X."/>
            <person name="Wildschutte H."/>
            <person name="Kirkup B."/>
            <person name="Proehl S."/>
            <person name="Ngo L."/>
            <person name="Hussain F."/>
            <person name="Le Roux F."/>
            <person name="Mincer T."/>
            <person name="Polz M.F."/>
        </authorList>
    </citation>
    <scope>NUCLEOTIDE SEQUENCE [LARGE SCALE GENOMIC DNA]</scope>
    <source>
        <strain evidence="1 2">FF-238</strain>
    </source>
</reference>
<sequence>MTQNDFFTVHHSLTVNIEPLAADYTLPSMTQFVAEIPAPFIVASEFSQLDQLTENARSELKNNDFKHVINLLDTQNTKLNLLLTFMLSQQDQAEFRGQTLSFGASQFTYLAQQPLAVGQVVRAKLFLEHPPAAIYCYASVTSVKEADNGTHEIQMKYDLLRDSDQDLLIKAALYQQQKLLRQRSLDRENK</sequence>
<evidence type="ECO:0000313" key="1">
    <source>
        <dbReference type="EMBL" id="OEE79477.1"/>
    </source>
</evidence>